<dbReference type="AlphaFoldDB" id="A0AAN7VU51"/>
<feature type="compositionally biased region" description="Polar residues" evidence="1">
    <location>
        <begin position="452"/>
        <end position="468"/>
    </location>
</feature>
<feature type="region of interest" description="Disordered" evidence="1">
    <location>
        <begin position="401"/>
        <end position="529"/>
    </location>
</feature>
<gene>
    <name evidence="2" type="ORF">LTR97_004928</name>
</gene>
<feature type="compositionally biased region" description="Basic and acidic residues" evidence="1">
    <location>
        <begin position="408"/>
        <end position="417"/>
    </location>
</feature>
<comment type="caution">
    <text evidence="2">The sequence shown here is derived from an EMBL/GenBank/DDBJ whole genome shotgun (WGS) entry which is preliminary data.</text>
</comment>
<feature type="region of interest" description="Disordered" evidence="1">
    <location>
        <begin position="325"/>
        <end position="372"/>
    </location>
</feature>
<dbReference type="Proteomes" id="UP001310594">
    <property type="component" value="Unassembled WGS sequence"/>
</dbReference>
<evidence type="ECO:0000313" key="3">
    <source>
        <dbReference type="Proteomes" id="UP001310594"/>
    </source>
</evidence>
<evidence type="ECO:0000256" key="1">
    <source>
        <dbReference type="SAM" id="MobiDB-lite"/>
    </source>
</evidence>
<accession>A0AAN7VU51</accession>
<protein>
    <submittedName>
        <fullName evidence="2">Uncharacterized protein</fullName>
    </submittedName>
</protein>
<dbReference type="EMBL" id="JAVRQU010000006">
    <property type="protein sequence ID" value="KAK5702108.1"/>
    <property type="molecule type" value="Genomic_DNA"/>
</dbReference>
<feature type="compositionally biased region" description="Polar residues" evidence="1">
    <location>
        <begin position="427"/>
        <end position="438"/>
    </location>
</feature>
<proteinExistence type="predicted"/>
<evidence type="ECO:0000313" key="2">
    <source>
        <dbReference type="EMBL" id="KAK5702108.1"/>
    </source>
</evidence>
<organism evidence="2 3">
    <name type="scientific">Elasticomyces elasticus</name>
    <dbReference type="NCBI Taxonomy" id="574655"/>
    <lineage>
        <taxon>Eukaryota</taxon>
        <taxon>Fungi</taxon>
        <taxon>Dikarya</taxon>
        <taxon>Ascomycota</taxon>
        <taxon>Pezizomycotina</taxon>
        <taxon>Dothideomycetes</taxon>
        <taxon>Dothideomycetidae</taxon>
        <taxon>Mycosphaerellales</taxon>
        <taxon>Teratosphaeriaceae</taxon>
        <taxon>Elasticomyces</taxon>
    </lineage>
</organism>
<feature type="compositionally biased region" description="Low complexity" evidence="1">
    <location>
        <begin position="479"/>
        <end position="494"/>
    </location>
</feature>
<name>A0AAN7VU51_9PEZI</name>
<feature type="compositionally biased region" description="Basic and acidic residues" evidence="1">
    <location>
        <begin position="337"/>
        <end position="349"/>
    </location>
</feature>
<reference evidence="2" key="1">
    <citation type="submission" date="2023-08" db="EMBL/GenBank/DDBJ databases">
        <title>Black Yeasts Isolated from many extreme environments.</title>
        <authorList>
            <person name="Coleine C."/>
            <person name="Stajich J.E."/>
            <person name="Selbmann L."/>
        </authorList>
    </citation>
    <scope>NUCLEOTIDE SEQUENCE</scope>
    <source>
        <strain evidence="2">CCFEE 5810</strain>
    </source>
</reference>
<sequence length="546" mass="60506">MGPFNPFATLAKKDTKRRAEDDLTNASKRLQVATPTTDSAESVAGDFTAPQADAQHNFQDIHKMPVGNEQGQTLHFLEPEVRRLHQDRIITSKDAYYIVDGEFGACEPAEIDQLSGRGYREARHIFYMDNNFILEIAGYNIRPVKKWLDRVSEFRSNRKCLGTVTMAVDGRPHWRNLVHWLELSHKRHVIGLDASCADEDAKVMAVKGVFDQVNLLRDCDWATVEKMLPGVRKTLGATDAGWLVDVQDVGHDAADDETDGVQQKFGMLRKRDGQADETTILYHSELGGGGAQSQYYTAQEDQLALNKADSEQESDEVQREQEVLDQGDLQSGFESQTLRDDTDTHDRSDFAGSIPPKMPQAPRKRAKKNNFSLGLGSPLLSASQDDIDSLDPARGADCNEASAGARFSRHETADDKTALPFTPIPYGSTSIPNNTKNPMSDIPAELFRDQSPDSMPNTTPSIPDSISTVPPARMAKFETPANSLSSSIPSTSAPPRGPRKPSKQHSIPRISHSCTAKEKPISYINDIPEQDREVVGRLSKVQRRRL</sequence>